<dbReference type="InterPro" id="IPR001638">
    <property type="entry name" value="Solute-binding_3/MltF_N"/>
</dbReference>
<keyword evidence="3" id="KW-0812">Transmembrane</keyword>
<dbReference type="Gene3D" id="3.30.70.270">
    <property type="match status" value="1"/>
</dbReference>
<dbReference type="InterPro" id="IPR029787">
    <property type="entry name" value="Nucleotide_cyclase"/>
</dbReference>
<dbReference type="PROSITE" id="PS50887">
    <property type="entry name" value="GGDEF"/>
    <property type="match status" value="1"/>
</dbReference>
<evidence type="ECO:0000256" key="1">
    <source>
        <dbReference type="ARBA" id="ARBA00010333"/>
    </source>
</evidence>
<name>A0A1L0AS86_9GAMM</name>
<evidence type="ECO:0000313" key="5">
    <source>
        <dbReference type="EMBL" id="SGZ18098.1"/>
    </source>
</evidence>
<proteinExistence type="inferred from homology"/>
<reference evidence="5 6" key="1">
    <citation type="submission" date="2016-11" db="EMBL/GenBank/DDBJ databases">
        <authorList>
            <person name="Jaros S."/>
            <person name="Januszkiewicz K."/>
            <person name="Wedrychowicz H."/>
        </authorList>
    </citation>
    <scope>NUCLEOTIDE SEQUENCE [LARGE SCALE GENOMIC DNA]</scope>
    <source>
        <strain evidence="5">NVI 5450</strain>
    </source>
</reference>
<feature type="domain" description="GGDEF" evidence="4">
    <location>
        <begin position="527"/>
        <end position="648"/>
    </location>
</feature>
<feature type="transmembrane region" description="Helical" evidence="3">
    <location>
        <begin position="483"/>
        <end position="501"/>
    </location>
</feature>
<dbReference type="InterPro" id="IPR000160">
    <property type="entry name" value="GGDEF_dom"/>
</dbReference>
<accession>A0A1L0AS86</accession>
<dbReference type="Gene3D" id="3.40.190.10">
    <property type="entry name" value="Periplasmic binding protein-like II"/>
    <property type="match status" value="4"/>
</dbReference>
<dbReference type="CDD" id="cd01949">
    <property type="entry name" value="GGDEF"/>
    <property type="match status" value="1"/>
</dbReference>
<dbReference type="OrthoDB" id="9180959at2"/>
<dbReference type="NCBIfam" id="TIGR00254">
    <property type="entry name" value="GGDEF"/>
    <property type="match status" value="1"/>
</dbReference>
<evidence type="ECO:0000259" key="4">
    <source>
        <dbReference type="PROSITE" id="PS50887"/>
    </source>
</evidence>
<keyword evidence="3" id="KW-0472">Membrane</keyword>
<dbReference type="Pfam" id="PF00990">
    <property type="entry name" value="GGDEF"/>
    <property type="match status" value="1"/>
</dbReference>
<sequence>MKSFAIVYFIFLLSIDLAFAKNKIYDVGIIRSDKISEFIFQKIADELLINFNFHYYENYDDILYLLNTEYLDFTADITYTSERSSFLDFTAPVHTDLSYVFTKNKFNKSTVNKFLTPVGSTYYDFLKLQFYDKSFDAYHDIDTAFDYLQNDDVDAVIGNTGVLEVALKKGLKAEKVSSVFDIPPVSIATKHGKNANLLDEINRLLSENELQHQVANIINKNEYDVRLKSLRQNLASSSVNINHVIQFKVEDLQQDGSAPINGLSFSLVKRVCFILGLKCQLVNGVDEIWLDIYNDLDKKSIDMLGAMVITDSRKDKFYFSEPYYKPHLLLISRAGYKINQYHKVSELVGERIGVVEGDYFEGFITQRLPKKPIYRLSSQDKMIEALLNGDVDYIPIGEGNFNKLMTTERRILPVSQAKSISTEIYTGVSMAFQRTALGKDYAMLFSEALPLVNVKSVVNFHGLQPDWKSALLAEKKYIRLTQLSFACVVIFLLLFTYYLYIQATTDLLSKLGNRRALTRRFKSGVKSECVFVYLDINHFKQINDNYGHHVGDLVLVALAQHIQRNWPGKAYRIGGDEFVLTLNKIEPEVSDLFKSLQRFSFNIKETRETLDVSVSAGISLKRLKTTSLQDLLRDIDNKMYHDRTANQR</sequence>
<dbReference type="PANTHER" id="PTHR35936:SF37">
    <property type="entry name" value="AMINO ACID ABC TRANSPORTER SUBSTRATE-BINDING PROTEIN"/>
    <property type="match status" value="1"/>
</dbReference>
<evidence type="ECO:0000256" key="3">
    <source>
        <dbReference type="SAM" id="Phobius"/>
    </source>
</evidence>
<dbReference type="SUPFAM" id="SSF55073">
    <property type="entry name" value="Nucleotide cyclase"/>
    <property type="match status" value="1"/>
</dbReference>
<evidence type="ECO:0000313" key="6">
    <source>
        <dbReference type="Proteomes" id="UP000183794"/>
    </source>
</evidence>
<dbReference type="Proteomes" id="UP000183794">
    <property type="component" value="Unassembled WGS sequence"/>
</dbReference>
<evidence type="ECO:0000256" key="2">
    <source>
        <dbReference type="ARBA" id="ARBA00022729"/>
    </source>
</evidence>
<dbReference type="SMART" id="SM00267">
    <property type="entry name" value="GGDEF"/>
    <property type="match status" value="1"/>
</dbReference>
<dbReference type="EMBL" id="FPLD01000131">
    <property type="protein sequence ID" value="SGZ18098.1"/>
    <property type="molecule type" value="Genomic_DNA"/>
</dbReference>
<dbReference type="Pfam" id="PF00497">
    <property type="entry name" value="SBP_bac_3"/>
    <property type="match status" value="1"/>
</dbReference>
<dbReference type="SUPFAM" id="SSF53850">
    <property type="entry name" value="Periplasmic binding protein-like II"/>
    <property type="match status" value="2"/>
</dbReference>
<dbReference type="PANTHER" id="PTHR35936">
    <property type="entry name" value="MEMBRANE-BOUND LYTIC MUREIN TRANSGLYCOSYLASE F"/>
    <property type="match status" value="1"/>
</dbReference>
<protein>
    <submittedName>
        <fullName evidence="5">Periplasmic/7TM domain sensor diguanylate cyclase</fullName>
    </submittedName>
</protein>
<dbReference type="AlphaFoldDB" id="A0A1L0AS86"/>
<dbReference type="InterPro" id="IPR043128">
    <property type="entry name" value="Rev_trsase/Diguanyl_cyclase"/>
</dbReference>
<comment type="similarity">
    <text evidence="1">Belongs to the bacterial solute-binding protein 3 family.</text>
</comment>
<organism evidence="5 6">
    <name type="scientific">Moritella viscosa</name>
    <dbReference type="NCBI Taxonomy" id="80854"/>
    <lineage>
        <taxon>Bacteria</taxon>
        <taxon>Pseudomonadati</taxon>
        <taxon>Pseudomonadota</taxon>
        <taxon>Gammaproteobacteria</taxon>
        <taxon>Alteromonadales</taxon>
        <taxon>Moritellaceae</taxon>
        <taxon>Moritella</taxon>
    </lineage>
</organism>
<dbReference type="RefSeq" id="WP_075518568.1">
    <property type="nucleotide sequence ID" value="NZ_FPLD01000131.1"/>
</dbReference>
<keyword evidence="2" id="KW-0732">Signal</keyword>
<gene>
    <name evidence="5" type="ORF">NVI5450_4628</name>
</gene>
<keyword evidence="3" id="KW-1133">Transmembrane helix</keyword>